<comment type="caution">
    <text evidence="3">The sequence shown here is derived from an EMBL/GenBank/DDBJ whole genome shotgun (WGS) entry which is preliminary data.</text>
</comment>
<evidence type="ECO:0000313" key="3">
    <source>
        <dbReference type="EMBL" id="KAG8388585.1"/>
    </source>
</evidence>
<dbReference type="PROSITE" id="PS50090">
    <property type="entry name" value="MYB_LIKE"/>
    <property type="match status" value="3"/>
</dbReference>
<feature type="compositionally biased region" description="Basic and acidic residues" evidence="1">
    <location>
        <begin position="120"/>
        <end position="139"/>
    </location>
</feature>
<dbReference type="PANTHER" id="PTHR47430">
    <property type="entry name" value="GB|AAC33480.1"/>
    <property type="match status" value="1"/>
</dbReference>
<feature type="domain" description="Myb-like" evidence="2">
    <location>
        <begin position="482"/>
        <end position="550"/>
    </location>
</feature>
<dbReference type="Gene3D" id="1.10.10.60">
    <property type="entry name" value="Homeodomain-like"/>
    <property type="match status" value="2"/>
</dbReference>
<feature type="compositionally biased region" description="Basic residues" evidence="1">
    <location>
        <begin position="154"/>
        <end position="164"/>
    </location>
</feature>
<feature type="compositionally biased region" description="Basic and acidic residues" evidence="1">
    <location>
        <begin position="207"/>
        <end position="232"/>
    </location>
</feature>
<gene>
    <name evidence="3" type="ORF">BUALT_Bualt02G0140800</name>
</gene>
<dbReference type="AlphaFoldDB" id="A0AAV6YAX0"/>
<sequence>MGKEGAVENAPEKMEKRNKLKSKKREKNEESSMGIDEAQSISTVKEIEHMRRSEKEDIAEMKRHRKRDKDRRKNMGIKDTEEVAIEKKGAKESKGVHGKDVHEDATDNTERKRKKREKKNKIEGNESKVFLEKENKIEEESVSGVKSDKEAKKEKKKQKSMRKLKAGDIETVGEKEDGKEVGAQSENSEVNVSEMVERKKRKREKKRTKDESEKMFETLNEAHNEDFAEKTERKKKKKRTVEENDEGNVQSNEYDENFKEKLERKNKKEKKYKNNENYKNDSSATQQDISMQDSGDNESNGLECPEKGKKKKKTKLVDNDLINPTPNKSNKKVRFSGEDEVFPLPGDSDNVDWNYDEEDGLLRGKRFTPEEDEILKEAVLKYIAENDLGEEGLNMVLNSKKHYKLKGCWKEIGSAIPYRPYTASYCRAQVLFRRSEHRGWTQEEYDQIIKYQEEHGNQWRPLADELGKHRWHVKDTWRRIKLKDMKRGHWSQSEYQQLFDLVNSDLKMKVSEQKKSKHGMLRDNISWGAISDQLSTRTNATCCVKWYTQLTSRMVAEGAWADTDDYRLLGALYNLDATCIEDVEWDDLLDDRSGDLCRKRWGQMVLHLGHHGSKSFSEQVEVMAKRYCPDLLEVREAWDSKPRVP</sequence>
<dbReference type="EMBL" id="WHWC01000002">
    <property type="protein sequence ID" value="KAG8388585.1"/>
    <property type="molecule type" value="Genomic_DNA"/>
</dbReference>
<dbReference type="Proteomes" id="UP000826271">
    <property type="component" value="Unassembled WGS sequence"/>
</dbReference>
<feature type="compositionally biased region" description="Low complexity" evidence="1">
    <location>
        <begin position="185"/>
        <end position="194"/>
    </location>
</feature>
<feature type="compositionally biased region" description="Basic and acidic residues" evidence="1">
    <location>
        <begin position="45"/>
        <end position="61"/>
    </location>
</feature>
<dbReference type="PANTHER" id="PTHR47430:SF4">
    <property type="entry name" value="GB|AAC33480.1"/>
    <property type="match status" value="1"/>
</dbReference>
<evidence type="ECO:0000313" key="4">
    <source>
        <dbReference type="Proteomes" id="UP000826271"/>
    </source>
</evidence>
<evidence type="ECO:0000256" key="1">
    <source>
        <dbReference type="SAM" id="MobiDB-lite"/>
    </source>
</evidence>
<accession>A0AAV6YAX0</accession>
<feature type="compositionally biased region" description="Polar residues" evidence="1">
    <location>
        <begin position="281"/>
        <end position="300"/>
    </location>
</feature>
<protein>
    <recommendedName>
        <fullName evidence="2">Myb-like domain-containing protein</fullName>
    </recommendedName>
</protein>
<proteinExistence type="predicted"/>
<name>A0AAV6YAX0_9LAMI</name>
<dbReference type="InterPro" id="IPR001005">
    <property type="entry name" value="SANT/Myb"/>
</dbReference>
<feature type="domain" description="Myb-like" evidence="2">
    <location>
        <begin position="552"/>
        <end position="605"/>
    </location>
</feature>
<keyword evidence="4" id="KW-1185">Reference proteome</keyword>
<dbReference type="Pfam" id="PF13921">
    <property type="entry name" value="Myb_DNA-bind_6"/>
    <property type="match status" value="1"/>
</dbReference>
<feature type="compositionally biased region" description="Basic and acidic residues" evidence="1">
    <location>
        <begin position="165"/>
        <end position="180"/>
    </location>
</feature>
<feature type="compositionally biased region" description="Basic and acidic residues" evidence="1">
    <location>
        <begin position="71"/>
        <end position="110"/>
    </location>
</feature>
<feature type="compositionally biased region" description="Basic and acidic residues" evidence="1">
    <location>
        <begin position="1"/>
        <end position="17"/>
    </location>
</feature>
<dbReference type="InterPro" id="IPR009057">
    <property type="entry name" value="Homeodomain-like_sf"/>
</dbReference>
<organism evidence="3 4">
    <name type="scientific">Buddleja alternifolia</name>
    <dbReference type="NCBI Taxonomy" id="168488"/>
    <lineage>
        <taxon>Eukaryota</taxon>
        <taxon>Viridiplantae</taxon>
        <taxon>Streptophyta</taxon>
        <taxon>Embryophyta</taxon>
        <taxon>Tracheophyta</taxon>
        <taxon>Spermatophyta</taxon>
        <taxon>Magnoliopsida</taxon>
        <taxon>eudicotyledons</taxon>
        <taxon>Gunneridae</taxon>
        <taxon>Pentapetalae</taxon>
        <taxon>asterids</taxon>
        <taxon>lamiids</taxon>
        <taxon>Lamiales</taxon>
        <taxon>Scrophulariaceae</taxon>
        <taxon>Buddlejeae</taxon>
        <taxon>Buddleja</taxon>
    </lineage>
</organism>
<reference evidence="3" key="1">
    <citation type="submission" date="2019-10" db="EMBL/GenBank/DDBJ databases">
        <authorList>
            <person name="Zhang R."/>
            <person name="Pan Y."/>
            <person name="Wang J."/>
            <person name="Ma R."/>
            <person name="Yu S."/>
        </authorList>
    </citation>
    <scope>NUCLEOTIDE SEQUENCE</scope>
    <source>
        <strain evidence="3">LA-IB0</strain>
        <tissue evidence="3">Leaf</tissue>
    </source>
</reference>
<dbReference type="SUPFAM" id="SSF46689">
    <property type="entry name" value="Homeodomain-like"/>
    <property type="match status" value="2"/>
</dbReference>
<evidence type="ECO:0000259" key="2">
    <source>
        <dbReference type="PROSITE" id="PS50090"/>
    </source>
</evidence>
<feature type="domain" description="Myb-like" evidence="2">
    <location>
        <begin position="440"/>
        <end position="481"/>
    </location>
</feature>
<feature type="region of interest" description="Disordered" evidence="1">
    <location>
        <begin position="1"/>
        <end position="333"/>
    </location>
</feature>
<dbReference type="SMART" id="SM00717">
    <property type="entry name" value="SANT"/>
    <property type="match status" value="3"/>
</dbReference>